<sequence length="1365" mass="150107">MSGTKMVPGLSNHVHTPGAVDQETRDEVGKGGKTEQTASQPIRVADELQGQAGQSPVEPTHLPTGPTHPSSSSSSHPSGASTSTPALQLPSDTSGTVPLSLLVQRLTGQSHAELGTLLEVMPGMGGMERRKDLLDWTTTTRSRILRLLALVRGCKDAESLQKARDSVAYLTRQSIGFHRATDNLWASYLSMQHARMRNFDLATATDILGTGTYTRLPKWFDDQVAQRGPSASSRQRLLTRLGDTILLRLRTCDPPPPPLKGHWKVKDGCLSIHVPHMFRICLTLGNVCPELTEAWKVLWIECLVPGPSSISRVPPHPTRKSTIPDPLHPWQEPGRMHALGTVLQRLLDKATQGLSASSLSSMATGSLAPSSISSGPAPSLPGDPIKVIPPKPLTLLYNYLSDFCLQVQLEGMHTQARALAMGLQASPWGEGRLWPERVQVEPREKNEPILVTGEGDSSRIKTDHPLLRLYYWSINPDGNQRGQASDRAMHPWLDIAIVNLHSPLPSSLGTSALGRTPKDTKGYEVRKATAAGGAWSELALVAYSPVLPEGKTILRVEEGNVKGLLDRVSTEHARILLDRTRQSLLLLPTSSEMEGKVPEDGLGPVQQVGLSSLVAFTVRDPRSGGGVDKEVRISLGARSGRVHLIGLGSREGQGEIIREAEEDIRQDPSAAAPLILAGLRYELVLGDIEEVAKRVGFLVRPIRRTRLHAPPGPALRGRWTSLIGEEGWPVPVSLISGPLRLEAHRVRRLLWLQYPEWSDAFIVVSIGMDGSRLWLVMLNREESDVSLSLVMLLKNQEEEEEQVSKGTEEEEEEDNGKKKREEEMETSNEVQISKDAQRGEDEGGKKEDRWAVGVSELERLKALCRARIMYYRLEQRLRSAGIRRRAAMPVRSCTISGGGHKGGSGGAVGEEADGEEGEGGSGSAKSRATDSEAAIPEFLVRPDDVWAGIQVGTKPVLEQIFGEVRLRIEGWNEEVKPTLSSSSSSKKDKGGCTRLVIETQLRESRGIWSKVIRDSSGNGTSGLCTFPGMSVQCLGHPGITGRGQGPISFLWELDVRDGAGEIQEDGMEKAVQVWLQEWQVLGRMTVLVDQLNDWVHPRTRSLPSWLTLKSLTPRRLCLGYDKDDAMTIEWRDGDAGYKVQLEKGGKRGRKCPAWREEPWLTELLGRTGNLLMIITILVEMRPVLDLLHRLECQGDRVSLVCRGAGWYRVFLRRGSLKRKTSDEGKETESSGNDDSRAWYVLDARWIDQVGVMIRDAYEEVKESEWGRVEEEARVKEKGEDASYAKSSSSANGWVRSLPGLRKAGGVPAGPFPPLEKSEEFLDEYLEASMADSGQEDKGEVMGLDRALVCRGPIGARVMEAMARWV</sequence>
<name>A0A4P9Y605_9FUNG</name>
<feature type="region of interest" description="Disordered" evidence="10">
    <location>
        <begin position="1"/>
        <end position="93"/>
    </location>
</feature>
<dbReference type="OrthoDB" id="205099at2759"/>
<comment type="subcellular location">
    <subcellularLocation>
        <location evidence="1 9">Nucleus</location>
    </subcellularLocation>
</comment>
<protein>
    <recommendedName>
        <fullName evidence="3 9">Mediator of RNA polymerase II transcription subunit 14</fullName>
    </recommendedName>
    <alternativeName>
        <fullName evidence="8 9">Mediator complex subunit 14</fullName>
    </alternativeName>
</protein>
<evidence type="ECO:0000256" key="3">
    <source>
        <dbReference type="ARBA" id="ARBA00019619"/>
    </source>
</evidence>
<keyword evidence="7 9" id="KW-0539">Nucleus</keyword>
<feature type="region of interest" description="Disordered" evidence="10">
    <location>
        <begin position="893"/>
        <end position="930"/>
    </location>
</feature>
<evidence type="ECO:0000256" key="9">
    <source>
        <dbReference type="RuleBase" id="RU365082"/>
    </source>
</evidence>
<keyword evidence="5 9" id="KW-0010">Activator</keyword>
<dbReference type="GO" id="GO:0016592">
    <property type="term" value="C:mediator complex"/>
    <property type="evidence" value="ECO:0007669"/>
    <property type="project" value="UniProtKB-UniRule"/>
</dbReference>
<dbReference type="PANTHER" id="PTHR12809">
    <property type="entry name" value="MEDIATOR COMPLEX SUBUNIT"/>
    <property type="match status" value="1"/>
</dbReference>
<dbReference type="InterPro" id="IPR055122">
    <property type="entry name" value="Med14_N"/>
</dbReference>
<dbReference type="PANTHER" id="PTHR12809:SF2">
    <property type="entry name" value="MEDIATOR OF RNA POLYMERASE II TRANSCRIPTION SUBUNIT 14"/>
    <property type="match status" value="1"/>
</dbReference>
<evidence type="ECO:0000259" key="11">
    <source>
        <dbReference type="Pfam" id="PF08638"/>
    </source>
</evidence>
<dbReference type="Proteomes" id="UP000267251">
    <property type="component" value="Unassembled WGS sequence"/>
</dbReference>
<keyword evidence="13" id="KW-1185">Reference proteome</keyword>
<evidence type="ECO:0000256" key="4">
    <source>
        <dbReference type="ARBA" id="ARBA00023015"/>
    </source>
</evidence>
<organism evidence="12 13">
    <name type="scientific">Piptocephalis cylindrospora</name>
    <dbReference type="NCBI Taxonomy" id="1907219"/>
    <lineage>
        <taxon>Eukaryota</taxon>
        <taxon>Fungi</taxon>
        <taxon>Fungi incertae sedis</taxon>
        <taxon>Zoopagomycota</taxon>
        <taxon>Zoopagomycotina</taxon>
        <taxon>Zoopagomycetes</taxon>
        <taxon>Zoopagales</taxon>
        <taxon>Piptocephalidaceae</taxon>
        <taxon>Piptocephalis</taxon>
    </lineage>
</organism>
<feature type="region of interest" description="Disordered" evidence="10">
    <location>
        <begin position="798"/>
        <end position="848"/>
    </location>
</feature>
<accession>A0A4P9Y605</accession>
<comment type="subunit">
    <text evidence="9">Component of the Mediator complex.</text>
</comment>
<evidence type="ECO:0000256" key="6">
    <source>
        <dbReference type="ARBA" id="ARBA00023163"/>
    </source>
</evidence>
<evidence type="ECO:0000256" key="7">
    <source>
        <dbReference type="ARBA" id="ARBA00023242"/>
    </source>
</evidence>
<dbReference type="Pfam" id="PF08638">
    <property type="entry name" value="Med14"/>
    <property type="match status" value="1"/>
</dbReference>
<proteinExistence type="inferred from homology"/>
<evidence type="ECO:0000256" key="5">
    <source>
        <dbReference type="ARBA" id="ARBA00023159"/>
    </source>
</evidence>
<comment type="function">
    <text evidence="9">Component of the Mediator complex, a coactivator involved in the regulated transcription of nearly all RNA polymerase II-dependent genes. Mediator functions as a bridge to convey information from gene-specific regulatory proteins to the basal RNA polymerase II transcription machinery. Mediator is recruited to promoters by direct interactions with regulatory proteins and serves as a scaffold for the assembly of a functional preinitiation complex with RNA polymerase II and the general transcription factors.</text>
</comment>
<comment type="similarity">
    <text evidence="2 9">Belongs to the Mediator complex subunit 14 family.</text>
</comment>
<feature type="compositionally biased region" description="Gly residues" evidence="10">
    <location>
        <begin position="896"/>
        <end position="908"/>
    </location>
</feature>
<reference evidence="13" key="1">
    <citation type="journal article" date="2018" name="Nat. Microbiol.">
        <title>Leveraging single-cell genomics to expand the fungal tree of life.</title>
        <authorList>
            <person name="Ahrendt S.R."/>
            <person name="Quandt C.A."/>
            <person name="Ciobanu D."/>
            <person name="Clum A."/>
            <person name="Salamov A."/>
            <person name="Andreopoulos B."/>
            <person name="Cheng J.F."/>
            <person name="Woyke T."/>
            <person name="Pelin A."/>
            <person name="Henrissat B."/>
            <person name="Reynolds N.K."/>
            <person name="Benny G.L."/>
            <person name="Smith M.E."/>
            <person name="James T.Y."/>
            <person name="Grigoriev I.V."/>
        </authorList>
    </citation>
    <scope>NUCLEOTIDE SEQUENCE [LARGE SCALE GENOMIC DNA]</scope>
</reference>
<evidence type="ECO:0000256" key="2">
    <source>
        <dbReference type="ARBA" id="ARBA00007813"/>
    </source>
</evidence>
<dbReference type="InterPro" id="IPR013947">
    <property type="entry name" value="Mediator_Med14"/>
</dbReference>
<evidence type="ECO:0000256" key="8">
    <source>
        <dbReference type="ARBA" id="ARBA00032007"/>
    </source>
</evidence>
<feature type="compositionally biased region" description="Low complexity" evidence="10">
    <location>
        <begin position="63"/>
        <end position="86"/>
    </location>
</feature>
<evidence type="ECO:0000313" key="13">
    <source>
        <dbReference type="Proteomes" id="UP000267251"/>
    </source>
</evidence>
<dbReference type="EMBL" id="KZ987835">
    <property type="protein sequence ID" value="RKP14437.1"/>
    <property type="molecule type" value="Genomic_DNA"/>
</dbReference>
<keyword evidence="6 9" id="KW-0804">Transcription</keyword>
<keyword evidence="4 9" id="KW-0805">Transcription regulation</keyword>
<dbReference type="GO" id="GO:0070847">
    <property type="term" value="C:core mediator complex"/>
    <property type="evidence" value="ECO:0007669"/>
    <property type="project" value="TreeGrafter"/>
</dbReference>
<dbReference type="GO" id="GO:0006357">
    <property type="term" value="P:regulation of transcription by RNA polymerase II"/>
    <property type="evidence" value="ECO:0007669"/>
    <property type="project" value="InterPro"/>
</dbReference>
<evidence type="ECO:0000313" key="12">
    <source>
        <dbReference type="EMBL" id="RKP14437.1"/>
    </source>
</evidence>
<feature type="domain" description="Mediator complex subunit MED14 N-terminal" evidence="11">
    <location>
        <begin position="96"/>
        <end position="285"/>
    </location>
</feature>
<feature type="compositionally biased region" description="Basic and acidic residues" evidence="10">
    <location>
        <begin position="22"/>
        <end position="33"/>
    </location>
</feature>
<evidence type="ECO:0000256" key="10">
    <source>
        <dbReference type="SAM" id="MobiDB-lite"/>
    </source>
</evidence>
<feature type="compositionally biased region" description="Basic and acidic residues" evidence="10">
    <location>
        <begin position="835"/>
        <end position="848"/>
    </location>
</feature>
<dbReference type="GO" id="GO:0003712">
    <property type="term" value="F:transcription coregulator activity"/>
    <property type="evidence" value="ECO:0007669"/>
    <property type="project" value="UniProtKB-UniRule"/>
</dbReference>
<gene>
    <name evidence="12" type="ORF">BJ684DRAFT_19158</name>
</gene>
<evidence type="ECO:0000256" key="1">
    <source>
        <dbReference type="ARBA" id="ARBA00004123"/>
    </source>
</evidence>